<keyword evidence="3" id="KW-1185">Reference proteome</keyword>
<evidence type="ECO:0000313" key="3">
    <source>
        <dbReference type="Proteomes" id="UP000760480"/>
    </source>
</evidence>
<dbReference type="RefSeq" id="WP_169250482.1">
    <property type="nucleotide sequence ID" value="NZ_SPMZ01000081.1"/>
</dbReference>
<accession>A0ABX1TRS2</accession>
<keyword evidence="1" id="KW-0812">Transmembrane</keyword>
<keyword evidence="1" id="KW-1133">Transmembrane helix</keyword>
<organism evidence="2 3">
    <name type="scientific">Candidatus Competibacter phosphatis</name>
    <dbReference type="NCBI Taxonomy" id="221280"/>
    <lineage>
        <taxon>Bacteria</taxon>
        <taxon>Pseudomonadati</taxon>
        <taxon>Pseudomonadota</taxon>
        <taxon>Gammaproteobacteria</taxon>
        <taxon>Candidatus Competibacteraceae</taxon>
        <taxon>Candidatus Competibacter</taxon>
    </lineage>
</organism>
<evidence type="ECO:0000313" key="2">
    <source>
        <dbReference type="EMBL" id="NMQ21214.1"/>
    </source>
</evidence>
<feature type="transmembrane region" description="Helical" evidence="1">
    <location>
        <begin position="7"/>
        <end position="26"/>
    </location>
</feature>
<keyword evidence="1" id="KW-0472">Membrane</keyword>
<dbReference type="EMBL" id="SPMZ01000081">
    <property type="protein sequence ID" value="NMQ21214.1"/>
    <property type="molecule type" value="Genomic_DNA"/>
</dbReference>
<evidence type="ECO:0000256" key="1">
    <source>
        <dbReference type="SAM" id="Phobius"/>
    </source>
</evidence>
<gene>
    <name evidence="2" type="ORF">E4P82_19635</name>
</gene>
<reference evidence="2 3" key="1">
    <citation type="submission" date="2019-03" db="EMBL/GenBank/DDBJ databases">
        <title>Metabolic reconstructions from genomes of highly enriched 'Candidatus Accumulibacter' and 'Candidatus Competibacter' bioreactor populations.</title>
        <authorList>
            <person name="Annavajhala M.K."/>
            <person name="Welles L."/>
            <person name="Abbas B."/>
            <person name="Sorokin D."/>
            <person name="Park H."/>
            <person name="Van Loosdrecht M."/>
            <person name="Chandran K."/>
        </authorList>
    </citation>
    <scope>NUCLEOTIDE SEQUENCE [LARGE SCALE GENOMIC DNA]</scope>
    <source>
        <strain evidence="2 3">SBR_G</strain>
    </source>
</reference>
<dbReference type="Proteomes" id="UP000760480">
    <property type="component" value="Unassembled WGS sequence"/>
</dbReference>
<name>A0ABX1TRS2_9GAMM</name>
<sequence>MQRSDILALLGSLGITGLLLWGLVYFVNEWWARLPKAVALTVCILLAVMVIGYPIYALARWSDRYLERARAAKAQEERKD</sequence>
<proteinExistence type="predicted"/>
<protein>
    <submittedName>
        <fullName evidence="2">Uncharacterized protein</fullName>
    </submittedName>
</protein>
<feature type="transmembrane region" description="Helical" evidence="1">
    <location>
        <begin position="38"/>
        <end position="59"/>
    </location>
</feature>
<comment type="caution">
    <text evidence="2">The sequence shown here is derived from an EMBL/GenBank/DDBJ whole genome shotgun (WGS) entry which is preliminary data.</text>
</comment>